<feature type="repeat" description="TPR" evidence="6">
    <location>
        <begin position="93"/>
        <end position="126"/>
    </location>
</feature>
<dbReference type="Gene3D" id="1.10.510.10">
    <property type="entry name" value="Transferase(Phosphotransferase) domain 1"/>
    <property type="match status" value="1"/>
</dbReference>
<dbReference type="Pfam" id="PF14559">
    <property type="entry name" value="TPR_19"/>
    <property type="match status" value="1"/>
</dbReference>
<protein>
    <recommendedName>
        <fullName evidence="9">Protein kinase domain-containing protein</fullName>
    </recommendedName>
</protein>
<organism evidence="10">
    <name type="scientific">Noctiluca scintillans</name>
    <name type="common">Sea sparkle</name>
    <name type="synonym">Red tide dinoflagellate</name>
    <dbReference type="NCBI Taxonomy" id="2966"/>
    <lineage>
        <taxon>Eukaryota</taxon>
        <taxon>Sar</taxon>
        <taxon>Alveolata</taxon>
        <taxon>Dinophyceae</taxon>
        <taxon>Noctilucales</taxon>
        <taxon>Noctilucaceae</taxon>
        <taxon>Noctiluca</taxon>
    </lineage>
</organism>
<proteinExistence type="predicted"/>
<feature type="repeat" description="TPR" evidence="6">
    <location>
        <begin position="377"/>
        <end position="410"/>
    </location>
</feature>
<dbReference type="InterPro" id="IPR017441">
    <property type="entry name" value="Protein_kinase_ATP_BS"/>
</dbReference>
<keyword evidence="5 7" id="KW-0067">ATP-binding</keyword>
<dbReference type="GO" id="GO:0005524">
    <property type="term" value="F:ATP binding"/>
    <property type="evidence" value="ECO:0007669"/>
    <property type="project" value="UniProtKB-UniRule"/>
</dbReference>
<dbReference type="PROSITE" id="PS00107">
    <property type="entry name" value="PROTEIN_KINASE_ATP"/>
    <property type="match status" value="1"/>
</dbReference>
<gene>
    <name evidence="10" type="ORF">NSCI0253_LOCUS17388</name>
</gene>
<name>A0A7S1F3V2_NOCSC</name>
<dbReference type="PROSITE" id="PS50005">
    <property type="entry name" value="TPR"/>
    <property type="match status" value="5"/>
</dbReference>
<dbReference type="Gene3D" id="1.25.40.10">
    <property type="entry name" value="Tetratricopeptide repeat domain"/>
    <property type="match status" value="3"/>
</dbReference>
<dbReference type="PANTHER" id="PTHR44329">
    <property type="entry name" value="SERINE/THREONINE-PROTEIN KINASE TNNI3K-RELATED"/>
    <property type="match status" value="1"/>
</dbReference>
<dbReference type="PROSITE" id="PS50293">
    <property type="entry name" value="TPR_REGION"/>
    <property type="match status" value="1"/>
</dbReference>
<feature type="binding site" evidence="7">
    <location>
        <position position="897"/>
    </location>
    <ligand>
        <name>ATP</name>
        <dbReference type="ChEBI" id="CHEBI:30616"/>
    </ligand>
</feature>
<evidence type="ECO:0000313" key="10">
    <source>
        <dbReference type="EMBL" id="CAD8843040.1"/>
    </source>
</evidence>
<feature type="domain" description="Protein kinase" evidence="9">
    <location>
        <begin position="869"/>
        <end position="1133"/>
    </location>
</feature>
<evidence type="ECO:0000256" key="1">
    <source>
        <dbReference type="ARBA" id="ARBA00022527"/>
    </source>
</evidence>
<feature type="repeat" description="TPR" evidence="6">
    <location>
        <begin position="59"/>
        <end position="92"/>
    </location>
</feature>
<dbReference type="InterPro" id="IPR001245">
    <property type="entry name" value="Ser-Thr/Tyr_kinase_cat_dom"/>
</dbReference>
<dbReference type="Pfam" id="PF13181">
    <property type="entry name" value="TPR_8"/>
    <property type="match status" value="2"/>
</dbReference>
<feature type="compositionally biased region" description="Basic and acidic residues" evidence="8">
    <location>
        <begin position="770"/>
        <end position="781"/>
    </location>
</feature>
<dbReference type="Pfam" id="PF13432">
    <property type="entry name" value="TPR_16"/>
    <property type="match status" value="1"/>
</dbReference>
<feature type="region of interest" description="Disordered" evidence="8">
    <location>
        <begin position="651"/>
        <end position="853"/>
    </location>
</feature>
<dbReference type="InterPro" id="IPR051681">
    <property type="entry name" value="Ser/Thr_Kinases-Pseudokinases"/>
</dbReference>
<feature type="repeat" description="TPR" evidence="6">
    <location>
        <begin position="458"/>
        <end position="491"/>
    </location>
</feature>
<keyword evidence="4" id="KW-0418">Kinase</keyword>
<keyword evidence="2" id="KW-0808">Transferase</keyword>
<evidence type="ECO:0000259" key="9">
    <source>
        <dbReference type="PROSITE" id="PS50011"/>
    </source>
</evidence>
<keyword evidence="1" id="KW-0723">Serine/threonine-protein kinase</keyword>
<feature type="compositionally biased region" description="Polar residues" evidence="8">
    <location>
        <begin position="677"/>
        <end position="688"/>
    </location>
</feature>
<feature type="compositionally biased region" description="Pro residues" evidence="8">
    <location>
        <begin position="795"/>
        <end position="805"/>
    </location>
</feature>
<dbReference type="Pfam" id="PF13176">
    <property type="entry name" value="TPR_7"/>
    <property type="match status" value="1"/>
</dbReference>
<dbReference type="InterPro" id="IPR019734">
    <property type="entry name" value="TPR_rpt"/>
</dbReference>
<evidence type="ECO:0000256" key="6">
    <source>
        <dbReference type="PROSITE-ProRule" id="PRU00339"/>
    </source>
</evidence>
<dbReference type="SUPFAM" id="SSF48452">
    <property type="entry name" value="TPR-like"/>
    <property type="match status" value="3"/>
</dbReference>
<feature type="repeat" description="TPR" evidence="6">
    <location>
        <begin position="305"/>
        <end position="338"/>
    </location>
</feature>
<reference evidence="10" key="1">
    <citation type="submission" date="2021-01" db="EMBL/GenBank/DDBJ databases">
        <authorList>
            <person name="Corre E."/>
            <person name="Pelletier E."/>
            <person name="Niang G."/>
            <person name="Scheremetjew M."/>
            <person name="Finn R."/>
            <person name="Kale V."/>
            <person name="Holt S."/>
            <person name="Cochrane G."/>
            <person name="Meng A."/>
            <person name="Brown T."/>
            <person name="Cohen L."/>
        </authorList>
    </citation>
    <scope>NUCLEOTIDE SEQUENCE</scope>
</reference>
<feature type="compositionally biased region" description="Low complexity" evidence="8">
    <location>
        <begin position="654"/>
        <end position="674"/>
    </location>
</feature>
<dbReference type="EMBL" id="HBFQ01024592">
    <property type="protein sequence ID" value="CAD8843040.1"/>
    <property type="molecule type" value="Transcribed_RNA"/>
</dbReference>
<dbReference type="SMART" id="SM00220">
    <property type="entry name" value="S_TKc"/>
    <property type="match status" value="1"/>
</dbReference>
<evidence type="ECO:0000256" key="4">
    <source>
        <dbReference type="ARBA" id="ARBA00022777"/>
    </source>
</evidence>
<dbReference type="InterPro" id="IPR008271">
    <property type="entry name" value="Ser/Thr_kinase_AS"/>
</dbReference>
<dbReference type="Pfam" id="PF07714">
    <property type="entry name" value="PK_Tyr_Ser-Thr"/>
    <property type="match status" value="1"/>
</dbReference>
<dbReference type="PANTHER" id="PTHR44329:SF288">
    <property type="entry name" value="MITOGEN-ACTIVATED PROTEIN KINASE KINASE KINASE 20"/>
    <property type="match status" value="1"/>
</dbReference>
<dbReference type="GO" id="GO:0004674">
    <property type="term" value="F:protein serine/threonine kinase activity"/>
    <property type="evidence" value="ECO:0007669"/>
    <property type="project" value="TreeGrafter"/>
</dbReference>
<dbReference type="PROSITE" id="PS00108">
    <property type="entry name" value="PROTEIN_KINASE_ST"/>
    <property type="match status" value="1"/>
</dbReference>
<sequence length="1133" mass="124202">MKDAESVLKAKQFYEQVCKMNPSCAEGHARLAEILLKSGHTSEAHKMAAKAAKLAPTDASAYQTLGQSLVKLGRIDEAVKAFEQVLHFTPNDSDTLRTLANLYRKLGKDQEAVGAFKHLLEIVPGDYESNVALGNLTSQGKKTGAGAIEYFKAALQNRPNAKEARDLYLQLAGAQASAQLWREAGDSLEIALRSSPDDAELWSELLRVASQLGDSKTQMQCHRRLVQLNAMTVSKRCAFGELLDNEGQFREAREQFECGLRESPNDVTCMLKLANSYRQEPGNESALEEASKIFEQVLALHPVNTEALEGAAYCHRKSNNFELAIQLYQSCLKVSPTNESSLYYLGDILYRQHRHAECQHYLARLVGEEKCSPDYKTGALYLLAKSHVSLDEYEQAEQYALNGLELKPRHPHFLFILALVKNRVAEFDSSITILQSALECCESSDDSRAAVGSEQLRVEIHDWLAQAYERKKDYKQAMAQVDLALSRDPQHVSSLITKGTIHTSMKQLEQAEIFLKQALSIEKNHAMALVRLGYCRLLNSGYPKATQLFQRALQQRCGTVALPRSVKGAARIYMALAHVGQKDVDNAIFQIQEARKSHRSFEKVCANARQTIVNGECDGLVNRLMSMSDLDINTAQAWQLVQILAKELEGNRGSTDTSSTDAPSSNSVPSSGGTRLPPSSGTLSQASSLVPPPNNLAPPTVAYLGGSSSAKPSPSVALRGSPRPGGRSQLSGNAAGAEGSARGAQSPNLRSPRRLSGDRGELAGPGSPRAAERSPSKRGAERGTSMFGNVLASPSPAPAPAPAPEPQRRWTSTAKEDPPAARRVWTAEPEAPRRAWTEKRDYTPKRDQGADFQKPLRLELHEQIRQEDLSQGECLGTGGFGAVYRGTFKGAEVAIKKLFCEDAANLSPLQLEELEKEVGALKNLQHPRLVSFIGASLVPPNLCIVTEFMSGGSLHHLLHKAKTALSTSQQAKIALHVSEGVAYLHSLTPPVVHRDLKSLNIVLDKQYNAKLCDFGLTQSMDKTHISLKEGGNGGSPRYMAPELYDPKGKITDKVDVWALGCILVEVFGGPLPYDDCGNVQQILAKVLIEKACPHIPYHLHRGVSKIVEECFHFEIAKRISAQETYSRLRSVRF</sequence>
<dbReference type="Pfam" id="PF12895">
    <property type="entry name" value="ANAPC3"/>
    <property type="match status" value="1"/>
</dbReference>
<evidence type="ECO:0000256" key="2">
    <source>
        <dbReference type="ARBA" id="ARBA00022679"/>
    </source>
</evidence>
<dbReference type="AlphaFoldDB" id="A0A7S1F3V2"/>
<dbReference type="CDD" id="cd13999">
    <property type="entry name" value="STKc_MAP3K-like"/>
    <property type="match status" value="1"/>
</dbReference>
<accession>A0A7S1F3V2</accession>
<evidence type="ECO:0000256" key="5">
    <source>
        <dbReference type="ARBA" id="ARBA00022840"/>
    </source>
</evidence>
<feature type="compositionally biased region" description="Basic and acidic residues" evidence="8">
    <location>
        <begin position="830"/>
        <end position="853"/>
    </location>
</feature>
<evidence type="ECO:0000256" key="7">
    <source>
        <dbReference type="PROSITE-ProRule" id="PRU10141"/>
    </source>
</evidence>
<evidence type="ECO:0000256" key="8">
    <source>
        <dbReference type="SAM" id="MobiDB-lite"/>
    </source>
</evidence>
<dbReference type="InterPro" id="IPR011990">
    <property type="entry name" value="TPR-like_helical_dom_sf"/>
</dbReference>
<keyword evidence="3 7" id="KW-0547">Nucleotide-binding</keyword>
<dbReference type="PROSITE" id="PS50011">
    <property type="entry name" value="PROTEIN_KINASE_DOM"/>
    <property type="match status" value="1"/>
</dbReference>
<evidence type="ECO:0000256" key="3">
    <source>
        <dbReference type="ARBA" id="ARBA00022741"/>
    </source>
</evidence>
<dbReference type="InterPro" id="IPR011009">
    <property type="entry name" value="Kinase-like_dom_sf"/>
</dbReference>
<dbReference type="SUPFAM" id="SSF56112">
    <property type="entry name" value="Protein kinase-like (PK-like)"/>
    <property type="match status" value="1"/>
</dbReference>
<dbReference type="SMART" id="SM00028">
    <property type="entry name" value="TPR"/>
    <property type="match status" value="12"/>
</dbReference>
<keyword evidence="6" id="KW-0802">TPR repeat</keyword>
<dbReference type="InterPro" id="IPR000719">
    <property type="entry name" value="Prot_kinase_dom"/>
</dbReference>